<accession>S9PS90</accession>
<reference evidence="2 3" key="1">
    <citation type="journal article" date="2011" name="Science">
        <title>Comparative functional genomics of the fission yeasts.</title>
        <authorList>
            <person name="Rhind N."/>
            <person name="Chen Z."/>
            <person name="Yassour M."/>
            <person name="Thompson D.A."/>
            <person name="Haas B.J."/>
            <person name="Habib N."/>
            <person name="Wapinski I."/>
            <person name="Roy S."/>
            <person name="Lin M.F."/>
            <person name="Heiman D.I."/>
            <person name="Young S.K."/>
            <person name="Furuya K."/>
            <person name="Guo Y."/>
            <person name="Pidoux A."/>
            <person name="Chen H.M."/>
            <person name="Robbertse B."/>
            <person name="Goldberg J.M."/>
            <person name="Aoki K."/>
            <person name="Bayne E.H."/>
            <person name="Berlin A.M."/>
            <person name="Desjardins C.A."/>
            <person name="Dobbs E."/>
            <person name="Dukaj L."/>
            <person name="Fan L."/>
            <person name="FitzGerald M.G."/>
            <person name="French C."/>
            <person name="Gujja S."/>
            <person name="Hansen K."/>
            <person name="Keifenheim D."/>
            <person name="Levin J.Z."/>
            <person name="Mosher R.A."/>
            <person name="Mueller C.A."/>
            <person name="Pfiffner J."/>
            <person name="Priest M."/>
            <person name="Russ C."/>
            <person name="Smialowska A."/>
            <person name="Swoboda P."/>
            <person name="Sykes S.M."/>
            <person name="Vaughn M."/>
            <person name="Vengrova S."/>
            <person name="Yoder R."/>
            <person name="Zeng Q."/>
            <person name="Allshire R."/>
            <person name="Baulcombe D."/>
            <person name="Birren B.W."/>
            <person name="Brown W."/>
            <person name="Ekwall K."/>
            <person name="Kellis M."/>
            <person name="Leatherwood J."/>
            <person name="Levin H."/>
            <person name="Margalit H."/>
            <person name="Martienssen R."/>
            <person name="Nieduszynski C.A."/>
            <person name="Spatafora J.W."/>
            <person name="Friedman N."/>
            <person name="Dalgaard J.Z."/>
            <person name="Baumann P."/>
            <person name="Niki H."/>
            <person name="Regev A."/>
            <person name="Nusbaum C."/>
        </authorList>
    </citation>
    <scope>NUCLEOTIDE SEQUENCE [LARGE SCALE GENOMIC DNA]</scope>
    <source>
        <strain evidence="3">yFS286</strain>
    </source>
</reference>
<dbReference type="RefSeq" id="XP_013020392.1">
    <property type="nucleotide sequence ID" value="XM_013164938.1"/>
</dbReference>
<dbReference type="OMA" id="VYANQIH"/>
<dbReference type="Pfam" id="PF10336">
    <property type="entry name" value="DUF2420"/>
    <property type="match status" value="1"/>
</dbReference>
<feature type="compositionally biased region" description="Basic and acidic residues" evidence="1">
    <location>
        <begin position="90"/>
        <end position="104"/>
    </location>
</feature>
<dbReference type="EMBL" id="KE503208">
    <property type="protein sequence ID" value="EPX70862.1"/>
    <property type="molecule type" value="Genomic_DNA"/>
</dbReference>
<feature type="compositionally biased region" description="Polar residues" evidence="1">
    <location>
        <begin position="66"/>
        <end position="86"/>
    </location>
</feature>
<sequence length="479" mass="52353">MSEAALENNFVYAAVKTPVFMDTKTIHKQTIKSTRDSSPDMSVQVEEALTPDVNQSTMPYGGVNSAEKSQTGENDEQTNVGEQNVANLVDQKEHENDSLVEKSESVNVQNQETTEQVGEDEHSVDDDHSQSFVEHGSDEEDGESKDLSGFTDVTENKPVATKTEERTNAAPSNDVLDFEWISKGLVLFPDSSVCSFVDNNDGNTFIYSTSDDLNENTLEDLFGIVRARLESLDALGSDSELVCEFSDLNLKIAEDNVYANQIHLVDILELLSVHCSHGKSFSVLFTTQPRFIARYNKLVQDVSSASVSELELEEDDTQDSALVPEPSKESEKGVAPDSTTDDYNNASKDVLGEGEALPNNSNSENTSLSGTERIAVEEQSGIDVSDPTAEQLDDNALASILEDINNNGEVVSSATPFESFLDEEQVKLDVINESQTQNGKRRLDDYDNLLNEDLVDDGGDEAQITSPKKSKLVTSSEAS</sequence>
<feature type="compositionally biased region" description="Polar residues" evidence="1">
    <location>
        <begin position="105"/>
        <end position="116"/>
    </location>
</feature>
<feature type="compositionally biased region" description="Polar residues" evidence="1">
    <location>
        <begin position="463"/>
        <end position="479"/>
    </location>
</feature>
<protein>
    <submittedName>
        <fullName evidence="2">Meiotic recombination protein</fullName>
    </submittedName>
</protein>
<feature type="region of interest" description="Disordered" evidence="1">
    <location>
        <begin position="30"/>
        <end position="168"/>
    </location>
</feature>
<dbReference type="VEuPathDB" id="FungiDB:SOCG_04096"/>
<name>S9PS90_SCHOY</name>
<keyword evidence="3" id="KW-1185">Reference proteome</keyword>
<dbReference type="HOGENOM" id="CLU_570059_0_0_1"/>
<feature type="compositionally biased region" description="Basic and acidic residues" evidence="1">
    <location>
        <begin position="119"/>
        <end position="129"/>
    </location>
</feature>
<feature type="compositionally biased region" description="Polar residues" evidence="1">
    <location>
        <begin position="358"/>
        <end position="369"/>
    </location>
</feature>
<evidence type="ECO:0000313" key="3">
    <source>
        <dbReference type="Proteomes" id="UP000016088"/>
    </source>
</evidence>
<organism evidence="2 3">
    <name type="scientific">Schizosaccharomyces octosporus (strain yFS286)</name>
    <name type="common">Fission yeast</name>
    <name type="synonym">Octosporomyces octosporus</name>
    <dbReference type="NCBI Taxonomy" id="483514"/>
    <lineage>
        <taxon>Eukaryota</taxon>
        <taxon>Fungi</taxon>
        <taxon>Dikarya</taxon>
        <taxon>Ascomycota</taxon>
        <taxon>Taphrinomycotina</taxon>
        <taxon>Schizosaccharomycetes</taxon>
        <taxon>Schizosaccharomycetales</taxon>
        <taxon>Schizosaccharomycetaceae</taxon>
        <taxon>Schizosaccharomyces</taxon>
    </lineage>
</organism>
<evidence type="ECO:0000313" key="2">
    <source>
        <dbReference type="EMBL" id="EPX70862.1"/>
    </source>
</evidence>
<proteinExistence type="predicted"/>
<dbReference type="OrthoDB" id="5400187at2759"/>
<feature type="region of interest" description="Disordered" evidence="1">
    <location>
        <begin position="309"/>
        <end position="369"/>
    </location>
</feature>
<dbReference type="AlphaFoldDB" id="S9PS90"/>
<evidence type="ECO:0000256" key="1">
    <source>
        <dbReference type="SAM" id="MobiDB-lite"/>
    </source>
</evidence>
<dbReference type="GeneID" id="25033060"/>
<gene>
    <name evidence="2" type="ORF">SOCG_04096</name>
</gene>
<dbReference type="Proteomes" id="UP000016088">
    <property type="component" value="Unassembled WGS sequence"/>
</dbReference>
<feature type="region of interest" description="Disordered" evidence="1">
    <location>
        <begin position="453"/>
        <end position="479"/>
    </location>
</feature>
<feature type="compositionally biased region" description="Polar residues" evidence="1">
    <location>
        <begin position="337"/>
        <end position="347"/>
    </location>
</feature>
<dbReference type="InterPro" id="IPR018822">
    <property type="entry name" value="UPF0646"/>
</dbReference>